<dbReference type="SUPFAM" id="SSF53098">
    <property type="entry name" value="Ribonuclease H-like"/>
    <property type="match status" value="1"/>
</dbReference>
<dbReference type="InterPro" id="IPR012337">
    <property type="entry name" value="RNaseH-like_sf"/>
</dbReference>
<gene>
    <name evidence="1" type="ORF">ETD86_15710</name>
</gene>
<proteinExistence type="predicted"/>
<evidence type="ECO:0000313" key="2">
    <source>
        <dbReference type="Proteomes" id="UP000309128"/>
    </source>
</evidence>
<reference evidence="1 2" key="1">
    <citation type="submission" date="2019-05" db="EMBL/GenBank/DDBJ databases">
        <title>Draft genome sequence of Nonomuraea turkmeniaca DSM 43926.</title>
        <authorList>
            <person name="Saricaoglu S."/>
            <person name="Isik K."/>
        </authorList>
    </citation>
    <scope>NUCLEOTIDE SEQUENCE [LARGE SCALE GENOMIC DNA]</scope>
    <source>
        <strain evidence="1 2">DSM 43926</strain>
    </source>
</reference>
<comment type="caution">
    <text evidence="1">The sequence shown here is derived from an EMBL/GenBank/DDBJ whole genome shotgun (WGS) entry which is preliminary data.</text>
</comment>
<protein>
    <recommendedName>
        <fullName evidence="3">Transposase</fullName>
    </recommendedName>
</protein>
<dbReference type="EMBL" id="VCKY01000044">
    <property type="protein sequence ID" value="TMR21343.1"/>
    <property type="molecule type" value="Genomic_DNA"/>
</dbReference>
<dbReference type="RefSeq" id="WP_138666889.1">
    <property type="nucleotide sequence ID" value="NZ_VCKY01000044.1"/>
</dbReference>
<organism evidence="1 2">
    <name type="scientific">Nonomuraea turkmeniaca</name>
    <dbReference type="NCBI Taxonomy" id="103838"/>
    <lineage>
        <taxon>Bacteria</taxon>
        <taxon>Bacillati</taxon>
        <taxon>Actinomycetota</taxon>
        <taxon>Actinomycetes</taxon>
        <taxon>Streptosporangiales</taxon>
        <taxon>Streptosporangiaceae</taxon>
        <taxon>Nonomuraea</taxon>
    </lineage>
</organism>
<evidence type="ECO:0008006" key="3">
    <source>
        <dbReference type="Google" id="ProtNLM"/>
    </source>
</evidence>
<name>A0A5S4FL23_9ACTN</name>
<sequence>MQISETTCLWYRPFRSQSIRVILVRDTQPRTRDGDDRGYGLPLITTDLYSPAEDLIARYAARWCIEVAFFDARQSLGVGQARNRTRLAVERTVPFGMICLSLTILWYATHGHSPADTAERRARSRWYTTKTEPSFEDMVIKLRRVIIAERFRPQAPYQATPEETQAVLAAWAAAET</sequence>
<evidence type="ECO:0000313" key="1">
    <source>
        <dbReference type="EMBL" id="TMR21343.1"/>
    </source>
</evidence>
<dbReference type="AlphaFoldDB" id="A0A5S4FL23"/>
<dbReference type="Proteomes" id="UP000309128">
    <property type="component" value="Unassembled WGS sequence"/>
</dbReference>
<accession>A0A5S4FL23</accession>
<keyword evidence="2" id="KW-1185">Reference proteome</keyword>
<dbReference type="OrthoDB" id="3539237at2"/>